<protein>
    <recommendedName>
        <fullName evidence="1">Rhamnogalacturonan lyase domain-containing protein</fullName>
    </recommendedName>
</protein>
<dbReference type="SUPFAM" id="SSF49785">
    <property type="entry name" value="Galactose-binding domain-like"/>
    <property type="match status" value="1"/>
</dbReference>
<dbReference type="InterPro" id="IPR029411">
    <property type="entry name" value="RG-lyase_III"/>
</dbReference>
<dbReference type="EMBL" id="JBANRG010000032">
    <property type="protein sequence ID" value="KAK7451096.1"/>
    <property type="molecule type" value="Genomic_DNA"/>
</dbReference>
<evidence type="ECO:0000313" key="2">
    <source>
        <dbReference type="EMBL" id="KAK7451096.1"/>
    </source>
</evidence>
<dbReference type="Proteomes" id="UP001498398">
    <property type="component" value="Unassembled WGS sequence"/>
</dbReference>
<dbReference type="InterPro" id="IPR008979">
    <property type="entry name" value="Galactose-bd-like_sf"/>
</dbReference>
<dbReference type="InterPro" id="IPR016590">
    <property type="entry name" value="Rhamnogalacturonase_B"/>
</dbReference>
<dbReference type="Gene3D" id="2.60.120.260">
    <property type="entry name" value="Galactose-binding domain-like"/>
    <property type="match status" value="1"/>
</dbReference>
<keyword evidence="3" id="KW-1185">Reference proteome</keyword>
<evidence type="ECO:0000259" key="1">
    <source>
        <dbReference type="Pfam" id="PF14683"/>
    </source>
</evidence>
<dbReference type="PANTHER" id="PTHR36574">
    <property type="entry name" value="RHAMNOGALACTURONATE LYASE-RELATED"/>
    <property type="match status" value="1"/>
</dbReference>
<gene>
    <name evidence="2" type="ORF">VKT23_012772</name>
</gene>
<dbReference type="Pfam" id="PF14683">
    <property type="entry name" value="CBM-like"/>
    <property type="match status" value="1"/>
</dbReference>
<proteinExistence type="predicted"/>
<organism evidence="2 3">
    <name type="scientific">Marasmiellus scandens</name>
    <dbReference type="NCBI Taxonomy" id="2682957"/>
    <lineage>
        <taxon>Eukaryota</taxon>
        <taxon>Fungi</taxon>
        <taxon>Dikarya</taxon>
        <taxon>Basidiomycota</taxon>
        <taxon>Agaricomycotina</taxon>
        <taxon>Agaricomycetes</taxon>
        <taxon>Agaricomycetidae</taxon>
        <taxon>Agaricales</taxon>
        <taxon>Marasmiineae</taxon>
        <taxon>Omphalotaceae</taxon>
        <taxon>Marasmiellus</taxon>
    </lineage>
</organism>
<feature type="domain" description="Rhamnogalacturonan lyase" evidence="1">
    <location>
        <begin position="37"/>
        <end position="202"/>
    </location>
</feature>
<sequence>MTLYKVELAVATQTVTVSAGGVTTSNIASKEANPSVIWQIGDFDGTPRGFLNADMIETMHPSDSRMHIWGPVTYTVGQQGIGFFPMAIFKDIGAVTIRFALASGQGGARTLDIGTTLAFAGGRPQVSVNGWTGPAPPAPSQPDSRGVTRGTWRGNNIMYTVNIPSGVLFTGSTVNVITINVISGSSGDGFLSPNLVFDALRLY</sequence>
<comment type="caution">
    <text evidence="2">The sequence shown here is derived from an EMBL/GenBank/DDBJ whole genome shotgun (WGS) entry which is preliminary data.</text>
</comment>
<dbReference type="CDD" id="cd10317">
    <property type="entry name" value="RGL4_C"/>
    <property type="match status" value="1"/>
</dbReference>
<accession>A0ABR1J5V5</accession>
<evidence type="ECO:0000313" key="3">
    <source>
        <dbReference type="Proteomes" id="UP001498398"/>
    </source>
</evidence>
<name>A0ABR1J5V5_9AGAR</name>
<reference evidence="2 3" key="1">
    <citation type="submission" date="2024-01" db="EMBL/GenBank/DDBJ databases">
        <title>A draft genome for the cacao thread blight pathogen Marasmiellus scandens.</title>
        <authorList>
            <person name="Baruah I.K."/>
            <person name="Leung J."/>
            <person name="Bukari Y."/>
            <person name="Amoako-Attah I."/>
            <person name="Meinhardt L.W."/>
            <person name="Bailey B.A."/>
            <person name="Cohen S.P."/>
        </authorList>
    </citation>
    <scope>NUCLEOTIDE SEQUENCE [LARGE SCALE GENOMIC DNA]</scope>
    <source>
        <strain evidence="2 3">GH-19</strain>
    </source>
</reference>
<dbReference type="PANTHER" id="PTHR36574:SF1">
    <property type="entry name" value="RHAMNOGALACTURONATE LYASE-RELATED"/>
    <property type="match status" value="1"/>
</dbReference>